<dbReference type="AlphaFoldDB" id="A0A1W1C429"/>
<evidence type="ECO:0000313" key="1">
    <source>
        <dbReference type="EMBL" id="SFV60519.1"/>
    </source>
</evidence>
<reference evidence="1" key="1">
    <citation type="submission" date="2016-10" db="EMBL/GenBank/DDBJ databases">
        <authorList>
            <person name="de Groot N.N."/>
        </authorList>
    </citation>
    <scope>NUCLEOTIDE SEQUENCE</scope>
</reference>
<proteinExistence type="predicted"/>
<protein>
    <submittedName>
        <fullName evidence="1">Uncharacterized protein</fullName>
    </submittedName>
</protein>
<dbReference type="EMBL" id="FPHF01000057">
    <property type="protein sequence ID" value="SFV60519.1"/>
    <property type="molecule type" value="Genomic_DNA"/>
</dbReference>
<accession>A0A1W1C429</accession>
<gene>
    <name evidence="1" type="ORF">MNB_SM-4-583</name>
</gene>
<organism evidence="1">
    <name type="scientific">hydrothermal vent metagenome</name>
    <dbReference type="NCBI Taxonomy" id="652676"/>
    <lineage>
        <taxon>unclassified sequences</taxon>
        <taxon>metagenomes</taxon>
        <taxon>ecological metagenomes</taxon>
    </lineage>
</organism>
<name>A0A1W1C429_9ZZZZ</name>
<sequence>MAIYNSDGKKLIDVEYDVTPQINDTIDGMLVLSVNAKDNEEYAVFLLEVNTRITCYIFDEIFILGKADSFDNLNEAIQAWKMNEI</sequence>